<organism evidence="2 3">
    <name type="scientific">Portunus trituberculatus</name>
    <name type="common">Swimming crab</name>
    <name type="synonym">Neptunus trituberculatus</name>
    <dbReference type="NCBI Taxonomy" id="210409"/>
    <lineage>
        <taxon>Eukaryota</taxon>
        <taxon>Metazoa</taxon>
        <taxon>Ecdysozoa</taxon>
        <taxon>Arthropoda</taxon>
        <taxon>Crustacea</taxon>
        <taxon>Multicrustacea</taxon>
        <taxon>Malacostraca</taxon>
        <taxon>Eumalacostraca</taxon>
        <taxon>Eucarida</taxon>
        <taxon>Decapoda</taxon>
        <taxon>Pleocyemata</taxon>
        <taxon>Brachyura</taxon>
        <taxon>Eubrachyura</taxon>
        <taxon>Portunoidea</taxon>
        <taxon>Portunidae</taxon>
        <taxon>Portuninae</taxon>
        <taxon>Portunus</taxon>
    </lineage>
</organism>
<name>A0A5B7K0M7_PORTR</name>
<feature type="region of interest" description="Disordered" evidence="1">
    <location>
        <begin position="1"/>
        <end position="72"/>
    </location>
</feature>
<reference evidence="2 3" key="1">
    <citation type="submission" date="2019-05" db="EMBL/GenBank/DDBJ databases">
        <title>Another draft genome of Portunus trituberculatus and its Hox gene families provides insights of decapod evolution.</title>
        <authorList>
            <person name="Jeong J.-H."/>
            <person name="Song I."/>
            <person name="Kim S."/>
            <person name="Choi T."/>
            <person name="Kim D."/>
            <person name="Ryu S."/>
            <person name="Kim W."/>
        </authorList>
    </citation>
    <scope>NUCLEOTIDE SEQUENCE [LARGE SCALE GENOMIC DNA]</scope>
    <source>
        <tissue evidence="2">Muscle</tissue>
    </source>
</reference>
<evidence type="ECO:0000256" key="1">
    <source>
        <dbReference type="SAM" id="MobiDB-lite"/>
    </source>
</evidence>
<evidence type="ECO:0000313" key="3">
    <source>
        <dbReference type="Proteomes" id="UP000324222"/>
    </source>
</evidence>
<dbReference type="Proteomes" id="UP000324222">
    <property type="component" value="Unassembled WGS sequence"/>
</dbReference>
<feature type="compositionally biased region" description="Polar residues" evidence="1">
    <location>
        <begin position="25"/>
        <end position="47"/>
    </location>
</feature>
<protein>
    <submittedName>
        <fullName evidence="2">Uncharacterized protein</fullName>
    </submittedName>
</protein>
<feature type="compositionally biased region" description="Basic and acidic residues" evidence="1">
    <location>
        <begin position="49"/>
        <end position="72"/>
    </location>
</feature>
<sequence length="72" mass="7613">MVPNLQKHIGIHNITTKGTPCASPGSHQESPSTVSEGQRNTKLTNTGGKHVDGAGKQIEGEARATEEKPVLR</sequence>
<accession>A0A5B7K0M7</accession>
<evidence type="ECO:0000313" key="2">
    <source>
        <dbReference type="EMBL" id="MPD00174.1"/>
    </source>
</evidence>
<dbReference type="AlphaFoldDB" id="A0A5B7K0M7"/>
<comment type="caution">
    <text evidence="2">The sequence shown here is derived from an EMBL/GenBank/DDBJ whole genome shotgun (WGS) entry which is preliminary data.</text>
</comment>
<proteinExistence type="predicted"/>
<keyword evidence="3" id="KW-1185">Reference proteome</keyword>
<gene>
    <name evidence="2" type="ORF">E2C01_095630</name>
</gene>
<dbReference type="EMBL" id="VSRR010121743">
    <property type="protein sequence ID" value="MPD00174.1"/>
    <property type="molecule type" value="Genomic_DNA"/>
</dbReference>